<protein>
    <submittedName>
        <fullName evidence="4">Fibronectin type III domain-containing protein</fullName>
    </submittedName>
</protein>
<dbReference type="InterPro" id="IPR003961">
    <property type="entry name" value="FN3_dom"/>
</dbReference>
<proteinExistence type="predicted"/>
<dbReference type="InterPro" id="IPR026444">
    <property type="entry name" value="Secre_tail"/>
</dbReference>
<evidence type="ECO:0000313" key="5">
    <source>
        <dbReference type="Proteomes" id="UP001139199"/>
    </source>
</evidence>
<feature type="domain" description="Fibronectin type-III" evidence="3">
    <location>
        <begin position="315"/>
        <end position="404"/>
    </location>
</feature>
<evidence type="ECO:0000256" key="1">
    <source>
        <dbReference type="ARBA" id="ARBA00022729"/>
    </source>
</evidence>
<dbReference type="InterPro" id="IPR036116">
    <property type="entry name" value="FN3_sf"/>
</dbReference>
<feature type="domain" description="Fibronectin type-III" evidence="3">
    <location>
        <begin position="118"/>
        <end position="208"/>
    </location>
</feature>
<evidence type="ECO:0000259" key="3">
    <source>
        <dbReference type="PROSITE" id="PS50853"/>
    </source>
</evidence>
<evidence type="ECO:0000313" key="4">
    <source>
        <dbReference type="EMBL" id="MCB4799563.1"/>
    </source>
</evidence>
<dbReference type="AlphaFoldDB" id="A0A9X1I2Q6"/>
<dbReference type="EMBL" id="JAJAPW010000005">
    <property type="protein sequence ID" value="MCB4799563.1"/>
    <property type="molecule type" value="Genomic_DNA"/>
</dbReference>
<dbReference type="SUPFAM" id="SSF49265">
    <property type="entry name" value="Fibronectin type III"/>
    <property type="match status" value="3"/>
</dbReference>
<gene>
    <name evidence="4" type="ORF">LG649_11950</name>
</gene>
<dbReference type="PANTHER" id="PTHR46708:SF2">
    <property type="entry name" value="FIBRONECTIN TYPE-III DOMAIN-CONTAINING PROTEIN"/>
    <property type="match status" value="1"/>
</dbReference>
<keyword evidence="5" id="KW-1185">Reference proteome</keyword>
<sequence length="595" mass="65610">MYVDHADEAIVTPITCSLTAPSGLTVNNVLKTEATLSWNFNTTVDHYNVRYREVGSSVWVTESSITAGSVTLTGLNEDTNYEWQIRAKCADDTGSDYSDAQGPDFKTTSAETICNASAPTELTVTNVSVTEATLSWNLDNTVDYYNVRYREVGSSTWVIESSITSGNITLTGLNEDTNYEWQITAKCADDTGSDYSDAQGPDFKTTSAETNCNASAPTELTVTNVSKTEATLSWSFDTTVDHYNVRYKEVGSSTWITKSSIRVESVILTDLNEATDYEWQIRAKCADETGSNYLDGSGPNFKTTSDLSSEACSDTPTGLYVSNLTSDSVTLNWDYNSSVDHYNVRYKKTGDSDWRYVESINAGSVTLTDVNTSSTYEWQIRAKCEDGSGSDYNDGQGPDFLPPSSDEISVTPSCSDTPTGLYVSNLTSDSVTLNWDYYSSVDHYNVRYKKTGDSDWRYVESINTGSVTLTDVNTSSTYEWQIRAKCEDGSGSDYNDGQGPDFLPTSSNKSIQSSIIAYTSSSKTNLIVKIDDTTNTPEQSIKIFSIYGRLVYEKSNIESSNGEVLYDINIEDGIYIIMLFNKNGEIIESKKVMKN</sequence>
<organism evidence="4 5">
    <name type="scientific">Neotamlana laminarinivorans</name>
    <dbReference type="NCBI Taxonomy" id="2883124"/>
    <lineage>
        <taxon>Bacteria</taxon>
        <taxon>Pseudomonadati</taxon>
        <taxon>Bacteroidota</taxon>
        <taxon>Flavobacteriia</taxon>
        <taxon>Flavobacteriales</taxon>
        <taxon>Flavobacteriaceae</taxon>
        <taxon>Neotamlana</taxon>
    </lineage>
</organism>
<evidence type="ECO:0000256" key="2">
    <source>
        <dbReference type="ARBA" id="ARBA00022737"/>
    </source>
</evidence>
<feature type="domain" description="Fibronectin type-III" evidence="3">
    <location>
        <begin position="417"/>
        <end position="508"/>
    </location>
</feature>
<dbReference type="PROSITE" id="PS50853">
    <property type="entry name" value="FN3"/>
    <property type="match status" value="5"/>
</dbReference>
<dbReference type="Pfam" id="PF00041">
    <property type="entry name" value="fn3"/>
    <property type="match status" value="5"/>
</dbReference>
<feature type="domain" description="Fibronectin type-III" evidence="3">
    <location>
        <begin position="216"/>
        <end position="306"/>
    </location>
</feature>
<comment type="caution">
    <text evidence="4">The sequence shown here is derived from an EMBL/GenBank/DDBJ whole genome shotgun (WGS) entry which is preliminary data.</text>
</comment>
<name>A0A9X1I2Q6_9FLAO</name>
<dbReference type="InterPro" id="IPR013783">
    <property type="entry name" value="Ig-like_fold"/>
</dbReference>
<dbReference type="SMART" id="SM00060">
    <property type="entry name" value="FN3"/>
    <property type="match status" value="5"/>
</dbReference>
<dbReference type="InterPro" id="IPR050991">
    <property type="entry name" value="ECM_Regulatory_Proteins"/>
</dbReference>
<dbReference type="CDD" id="cd00063">
    <property type="entry name" value="FN3"/>
    <property type="match status" value="5"/>
</dbReference>
<keyword evidence="2" id="KW-0677">Repeat</keyword>
<dbReference type="PANTHER" id="PTHR46708">
    <property type="entry name" value="TENASCIN"/>
    <property type="match status" value="1"/>
</dbReference>
<keyword evidence="1" id="KW-0732">Signal</keyword>
<accession>A0A9X1I2Q6</accession>
<feature type="domain" description="Fibronectin type-III" evidence="3">
    <location>
        <begin position="20"/>
        <end position="110"/>
    </location>
</feature>
<dbReference type="Gene3D" id="2.60.40.10">
    <property type="entry name" value="Immunoglobulins"/>
    <property type="match status" value="5"/>
</dbReference>
<reference evidence="4" key="1">
    <citation type="submission" date="2021-10" db="EMBL/GenBank/DDBJ databases">
        <title>Tamlana sargassums sp. nov., and Tamlana laminarinivorans sp. nov., two new bacteria isolated from the brown alga.</title>
        <authorList>
            <person name="Li J."/>
        </authorList>
    </citation>
    <scope>NUCLEOTIDE SEQUENCE</scope>
    <source>
        <strain evidence="4">PT2-4</strain>
    </source>
</reference>
<dbReference type="Proteomes" id="UP001139199">
    <property type="component" value="Unassembled WGS sequence"/>
</dbReference>
<dbReference type="NCBIfam" id="TIGR04183">
    <property type="entry name" value="Por_Secre_tail"/>
    <property type="match status" value="1"/>
</dbReference>